<gene>
    <name evidence="3" type="ORF">A0U91_05235</name>
</gene>
<dbReference type="AlphaFoldDB" id="A0A1U9LDF8"/>
<dbReference type="EMBL" id="CP014687">
    <property type="protein sequence ID" value="AQT04474.1"/>
    <property type="molecule type" value="Genomic_DNA"/>
</dbReference>
<dbReference type="STRING" id="1076596.A0U91_05235"/>
<feature type="transmembrane region" description="Helical" evidence="1">
    <location>
        <begin position="234"/>
        <end position="252"/>
    </location>
</feature>
<dbReference type="GO" id="GO:0016747">
    <property type="term" value="F:acyltransferase activity, transferring groups other than amino-acyl groups"/>
    <property type="evidence" value="ECO:0007669"/>
    <property type="project" value="InterPro"/>
</dbReference>
<evidence type="ECO:0000256" key="1">
    <source>
        <dbReference type="SAM" id="Phobius"/>
    </source>
</evidence>
<keyword evidence="1" id="KW-0472">Membrane</keyword>
<feature type="transmembrane region" description="Helical" evidence="1">
    <location>
        <begin position="76"/>
        <end position="94"/>
    </location>
</feature>
<dbReference type="KEGG" id="aper:A0U91_05235"/>
<sequence length="363" mass="41311">MPETTDNYTAMKNRNNQAIGTLRLCLTLAVVLHHSVLAYCTFGYFDHQHYLLSTAPIIDRERWSGFDLLVRWNDTYFMALMFFISGIFVLPGLQRKGPSRYLKDRLLRLGLPFIACVTVIMPVAYYPSILEAGQHISFVTFWLGYFGRFYWPGGPAWFLWYLLLLDALCVLIIRSFPCLSKQLSLVPDFINHHFFAAILVVMTAACAAYLPLAYGFGPDCWLNFGPFFIQGSRITLYAFFFALGCAAGATGIHHPIFQRGSALARYWVFSFCFGALSFGFFLVPSVTTLGLQPLIFVFCCVPFCMALTGLCLCYVRTVPKWVERLMGDAYGVYLLHYAFVTWSQFYVLPLAWGAVPKARLRTY</sequence>
<evidence type="ECO:0000313" key="4">
    <source>
        <dbReference type="Proteomes" id="UP000189055"/>
    </source>
</evidence>
<feature type="transmembrane region" description="Helical" evidence="1">
    <location>
        <begin position="264"/>
        <end position="283"/>
    </location>
</feature>
<accession>A0A1U9LDF8</accession>
<keyword evidence="1" id="KW-0812">Transmembrane</keyword>
<dbReference type="InterPro" id="IPR002656">
    <property type="entry name" value="Acyl_transf_3_dom"/>
</dbReference>
<dbReference type="Pfam" id="PF01757">
    <property type="entry name" value="Acyl_transf_3"/>
    <property type="match status" value="1"/>
</dbReference>
<organism evidence="3 4">
    <name type="scientific">Acetobacter persici</name>
    <dbReference type="NCBI Taxonomy" id="1076596"/>
    <lineage>
        <taxon>Bacteria</taxon>
        <taxon>Pseudomonadati</taxon>
        <taxon>Pseudomonadota</taxon>
        <taxon>Alphaproteobacteria</taxon>
        <taxon>Acetobacterales</taxon>
        <taxon>Acetobacteraceae</taxon>
        <taxon>Acetobacter</taxon>
    </lineage>
</organism>
<feature type="transmembrane region" description="Helical" evidence="1">
    <location>
        <begin position="106"/>
        <end position="129"/>
    </location>
</feature>
<feature type="transmembrane region" description="Helical" evidence="1">
    <location>
        <begin position="194"/>
        <end position="214"/>
    </location>
</feature>
<dbReference type="RefSeq" id="WP_077930346.1">
    <property type="nucleotide sequence ID" value="NZ_CP014687.1"/>
</dbReference>
<evidence type="ECO:0000313" key="3">
    <source>
        <dbReference type="EMBL" id="AQT04474.1"/>
    </source>
</evidence>
<feature type="transmembrane region" description="Helical" evidence="1">
    <location>
        <begin position="149"/>
        <end position="173"/>
    </location>
</feature>
<evidence type="ECO:0000259" key="2">
    <source>
        <dbReference type="Pfam" id="PF01757"/>
    </source>
</evidence>
<protein>
    <recommendedName>
        <fullName evidence="2">Acyltransferase 3 domain-containing protein</fullName>
    </recommendedName>
</protein>
<dbReference type="Proteomes" id="UP000189055">
    <property type="component" value="Chromosome"/>
</dbReference>
<feature type="transmembrane region" description="Helical" evidence="1">
    <location>
        <begin position="295"/>
        <end position="318"/>
    </location>
</feature>
<dbReference type="InterPro" id="IPR050623">
    <property type="entry name" value="Glucan_succinyl_AcylTrfase"/>
</dbReference>
<dbReference type="PANTHER" id="PTHR36927:SF4">
    <property type="entry name" value="BLR5718 PROTEIN"/>
    <property type="match status" value="1"/>
</dbReference>
<feature type="transmembrane region" description="Helical" evidence="1">
    <location>
        <begin position="21"/>
        <end position="45"/>
    </location>
</feature>
<name>A0A1U9LDF8_9PROT</name>
<reference evidence="3 4" key="1">
    <citation type="submission" date="2016-03" db="EMBL/GenBank/DDBJ databases">
        <title>Acetic acid bacteria sequencing.</title>
        <authorList>
            <person name="Brandt J."/>
            <person name="Jakob F."/>
            <person name="Vogel R.F."/>
        </authorList>
    </citation>
    <scope>NUCLEOTIDE SEQUENCE [LARGE SCALE GENOMIC DNA]</scope>
    <source>
        <strain evidence="3 4">TMW2.1084</strain>
    </source>
</reference>
<proteinExistence type="predicted"/>
<keyword evidence="1" id="KW-1133">Transmembrane helix</keyword>
<dbReference type="PANTHER" id="PTHR36927">
    <property type="entry name" value="BLR4337 PROTEIN"/>
    <property type="match status" value="1"/>
</dbReference>
<feature type="transmembrane region" description="Helical" evidence="1">
    <location>
        <begin position="330"/>
        <end position="355"/>
    </location>
</feature>
<feature type="domain" description="Acyltransferase 3" evidence="2">
    <location>
        <begin position="18"/>
        <end position="350"/>
    </location>
</feature>